<dbReference type="InterPro" id="IPR016454">
    <property type="entry name" value="Cysteine_dSase"/>
</dbReference>
<dbReference type="EC" id="2.8.1.7" evidence="8"/>
<evidence type="ECO:0000256" key="4">
    <source>
        <dbReference type="ARBA" id="ARBA00022679"/>
    </source>
</evidence>
<dbReference type="InterPro" id="IPR015421">
    <property type="entry name" value="PyrdxlP-dep_Trfase_major"/>
</dbReference>
<dbReference type="InterPro" id="IPR015422">
    <property type="entry name" value="PyrdxlP-dep_Trfase_small"/>
</dbReference>
<evidence type="ECO:0000256" key="1">
    <source>
        <dbReference type="ARBA" id="ARBA00001933"/>
    </source>
</evidence>
<evidence type="ECO:0000256" key="8">
    <source>
        <dbReference type="RuleBase" id="RU004506"/>
    </source>
</evidence>
<accession>A0ABV8CN67</accession>
<keyword evidence="10" id="KW-0032">Aminotransferase</keyword>
<comment type="cofactor">
    <cofactor evidence="1 7">
        <name>pyridoxal 5'-phosphate</name>
        <dbReference type="ChEBI" id="CHEBI:597326"/>
    </cofactor>
</comment>
<reference evidence="11" key="1">
    <citation type="journal article" date="2019" name="Int. J. Syst. Evol. Microbiol.">
        <title>The Global Catalogue of Microorganisms (GCM) 10K type strain sequencing project: providing services to taxonomists for standard genome sequencing and annotation.</title>
        <authorList>
            <consortium name="The Broad Institute Genomics Platform"/>
            <consortium name="The Broad Institute Genome Sequencing Center for Infectious Disease"/>
            <person name="Wu L."/>
            <person name="Ma J."/>
        </authorList>
    </citation>
    <scope>NUCLEOTIDE SEQUENCE [LARGE SCALE GENOMIC DNA]</scope>
    <source>
        <strain evidence="11">CCUG 54939</strain>
    </source>
</reference>
<dbReference type="SUPFAM" id="SSF53383">
    <property type="entry name" value="PLP-dependent transferases"/>
    <property type="match status" value="1"/>
</dbReference>
<name>A0ABV8CN67_9GAMM</name>
<dbReference type="PROSITE" id="PS00595">
    <property type="entry name" value="AA_TRANSFER_CLASS_5"/>
    <property type="match status" value="1"/>
</dbReference>
<comment type="caution">
    <text evidence="10">The sequence shown here is derived from an EMBL/GenBank/DDBJ whole genome shotgun (WGS) entry which is preliminary data.</text>
</comment>
<dbReference type="PANTHER" id="PTHR43586:SF8">
    <property type="entry name" value="CYSTEINE DESULFURASE 1, CHLOROPLASTIC"/>
    <property type="match status" value="1"/>
</dbReference>
<evidence type="ECO:0000256" key="5">
    <source>
        <dbReference type="ARBA" id="ARBA00022898"/>
    </source>
</evidence>
<evidence type="ECO:0000256" key="6">
    <source>
        <dbReference type="ARBA" id="ARBA00050776"/>
    </source>
</evidence>
<sequence>MLSTTQLTELRACFPALHQNINCNQLIYLDNAATTQKPLAVLEAMDHFYRTDNANVHRAAHTLSARATTAFEAARERVRRFLNAASSDEIVWTRGTTEAINLVAASWGGSQLRAGDEILLSTLEHHANIVPWQLLAARTGAVIRVIPLTAAGTLDIAAGLALIGPRTRMLAISQVSNALGVINPLGELLAAARHVGALTLVDGAQAVGHLPVDVQALGCDFYTFSGHKVYGPTGIGVLYGRRDVLEGMPPWQGGGEMIRHVSFAGSTWNRIPLRFEAGTPPIAEAIGLAAALEFIATLPVGWREHEARLRDRLLAGLAALPFVEVLAPTAERVGVVSLRLGDIHPQDAGELLDQMGIASRVGHHCAMPLMQALGVEGTLRLSLALYNTEQEVDAVLAALARLPDFF</sequence>
<dbReference type="Gene3D" id="3.90.1150.10">
    <property type="entry name" value="Aspartate Aminotransferase, domain 1"/>
    <property type="match status" value="1"/>
</dbReference>
<evidence type="ECO:0000259" key="9">
    <source>
        <dbReference type="Pfam" id="PF00266"/>
    </source>
</evidence>
<dbReference type="EMBL" id="JBHSAF010000007">
    <property type="protein sequence ID" value="MFC3913548.1"/>
    <property type="molecule type" value="Genomic_DNA"/>
</dbReference>
<keyword evidence="5 8" id="KW-0663">Pyridoxal phosphate</keyword>
<evidence type="ECO:0000313" key="11">
    <source>
        <dbReference type="Proteomes" id="UP001595692"/>
    </source>
</evidence>
<dbReference type="InterPro" id="IPR020578">
    <property type="entry name" value="Aminotrans_V_PyrdxlP_BS"/>
</dbReference>
<dbReference type="InterPro" id="IPR015424">
    <property type="entry name" value="PyrdxlP-dep_Trfase"/>
</dbReference>
<dbReference type="InterPro" id="IPR010970">
    <property type="entry name" value="Cys_dSase_SufS"/>
</dbReference>
<dbReference type="RefSeq" id="WP_377151925.1">
    <property type="nucleotide sequence ID" value="NZ_JBHSAF010000007.1"/>
</dbReference>
<dbReference type="GO" id="GO:0008483">
    <property type="term" value="F:transaminase activity"/>
    <property type="evidence" value="ECO:0007669"/>
    <property type="project" value="UniProtKB-KW"/>
</dbReference>
<evidence type="ECO:0000256" key="7">
    <source>
        <dbReference type="RuleBase" id="RU004504"/>
    </source>
</evidence>
<organism evidence="10 11">
    <name type="scientific">Pseudaeromonas sharmana</name>
    <dbReference type="NCBI Taxonomy" id="328412"/>
    <lineage>
        <taxon>Bacteria</taxon>
        <taxon>Pseudomonadati</taxon>
        <taxon>Pseudomonadota</taxon>
        <taxon>Gammaproteobacteria</taxon>
        <taxon>Aeromonadales</taxon>
        <taxon>Aeromonadaceae</taxon>
        <taxon>Pseudaeromonas</taxon>
    </lineage>
</organism>
<evidence type="ECO:0000256" key="3">
    <source>
        <dbReference type="ARBA" id="ARBA00010447"/>
    </source>
</evidence>
<dbReference type="PIRSF" id="PIRSF005572">
    <property type="entry name" value="NifS"/>
    <property type="match status" value="1"/>
</dbReference>
<proteinExistence type="inferred from homology"/>
<keyword evidence="11" id="KW-1185">Reference proteome</keyword>
<comment type="similarity">
    <text evidence="3 8">Belongs to the class-V pyridoxal-phosphate-dependent aminotransferase family. Csd subfamily.</text>
</comment>
<feature type="domain" description="Aminotransferase class V" evidence="9">
    <location>
        <begin position="27"/>
        <end position="395"/>
    </location>
</feature>
<dbReference type="Proteomes" id="UP001595692">
    <property type="component" value="Unassembled WGS sequence"/>
</dbReference>
<keyword evidence="4 8" id="KW-0808">Transferase</keyword>
<evidence type="ECO:0000313" key="10">
    <source>
        <dbReference type="EMBL" id="MFC3913548.1"/>
    </source>
</evidence>
<gene>
    <name evidence="10" type="ORF">ACFOSS_08725</name>
</gene>
<dbReference type="PANTHER" id="PTHR43586">
    <property type="entry name" value="CYSTEINE DESULFURASE"/>
    <property type="match status" value="1"/>
</dbReference>
<comment type="catalytic activity">
    <reaction evidence="6 8">
        <text>(sulfur carrier)-H + L-cysteine = (sulfur carrier)-SH + L-alanine</text>
        <dbReference type="Rhea" id="RHEA:43892"/>
        <dbReference type="Rhea" id="RHEA-COMP:14737"/>
        <dbReference type="Rhea" id="RHEA-COMP:14739"/>
        <dbReference type="ChEBI" id="CHEBI:29917"/>
        <dbReference type="ChEBI" id="CHEBI:35235"/>
        <dbReference type="ChEBI" id="CHEBI:57972"/>
        <dbReference type="ChEBI" id="CHEBI:64428"/>
        <dbReference type="EC" id="2.8.1.7"/>
    </reaction>
</comment>
<dbReference type="Gene3D" id="3.40.640.10">
    <property type="entry name" value="Type I PLP-dependent aspartate aminotransferase-like (Major domain)"/>
    <property type="match status" value="1"/>
</dbReference>
<comment type="function">
    <text evidence="2 8">Catalyzes the removal of elemental sulfur and selenium atoms from L-cysteine, L-cystine, L-selenocysteine, and L-selenocystine to produce L-alanine.</text>
</comment>
<protein>
    <recommendedName>
        <fullName evidence="8">Cysteine desulfurase</fullName>
        <ecNumber evidence="8">2.8.1.7</ecNumber>
    </recommendedName>
</protein>
<dbReference type="CDD" id="cd06453">
    <property type="entry name" value="SufS_like"/>
    <property type="match status" value="1"/>
</dbReference>
<dbReference type="InterPro" id="IPR000192">
    <property type="entry name" value="Aminotrans_V_dom"/>
</dbReference>
<dbReference type="Pfam" id="PF00266">
    <property type="entry name" value="Aminotran_5"/>
    <property type="match status" value="1"/>
</dbReference>
<evidence type="ECO:0000256" key="2">
    <source>
        <dbReference type="ARBA" id="ARBA00002824"/>
    </source>
</evidence>
<dbReference type="NCBIfam" id="TIGR01979">
    <property type="entry name" value="sufS"/>
    <property type="match status" value="1"/>
</dbReference>